<feature type="transmembrane region" description="Helical" evidence="6">
    <location>
        <begin position="150"/>
        <end position="176"/>
    </location>
</feature>
<dbReference type="Proteomes" id="UP001356427">
    <property type="component" value="Unassembled WGS sequence"/>
</dbReference>
<dbReference type="Gene3D" id="2.30.30.850">
    <property type="match status" value="1"/>
</dbReference>
<keyword evidence="6" id="KW-1133">Transmembrane helix</keyword>
<gene>
    <name evidence="8" type="ORF">J4Q44_G00127480</name>
</gene>
<evidence type="ECO:0000256" key="6">
    <source>
        <dbReference type="SAM" id="Phobius"/>
    </source>
</evidence>
<dbReference type="AlphaFoldDB" id="A0AAN8LUS2"/>
<evidence type="ECO:0000259" key="7">
    <source>
        <dbReference type="Pfam" id="PF18697"/>
    </source>
</evidence>
<keyword evidence="6" id="KW-0472">Membrane</keyword>
<organism evidence="8 9">
    <name type="scientific">Coregonus suidteri</name>
    <dbReference type="NCBI Taxonomy" id="861788"/>
    <lineage>
        <taxon>Eukaryota</taxon>
        <taxon>Metazoa</taxon>
        <taxon>Chordata</taxon>
        <taxon>Craniata</taxon>
        <taxon>Vertebrata</taxon>
        <taxon>Euteleostomi</taxon>
        <taxon>Actinopterygii</taxon>
        <taxon>Neopterygii</taxon>
        <taxon>Teleostei</taxon>
        <taxon>Protacanthopterygii</taxon>
        <taxon>Salmoniformes</taxon>
        <taxon>Salmonidae</taxon>
        <taxon>Coregoninae</taxon>
        <taxon>Coregonus</taxon>
    </lineage>
</organism>
<keyword evidence="4" id="KW-0255">Endonuclease</keyword>
<accession>A0AAN8LUS2</accession>
<sequence length="231" mass="25481">MSEVLYPTGELKEKVTHSIQPGDWVWIQSLKNKNWKQPRWEGLYQVLLVTAFAVRIAERSTWVHVTHCKKMILGTKTRPVLTSGGCVVITDCELTYIRKQSNVSETAPDGSVTKALQGLTTLANELAENSGIDSSLNGWFDNIFGKWKTIVVTILGAVIASMGILVLCGCCLIPCVRGLVSKAMEEAVSQQMVRCGPIPDSDLRNEGYDLPGLVEDDDDPDSLRLDVFLEL</sequence>
<evidence type="ECO:0000256" key="4">
    <source>
        <dbReference type="ARBA" id="ARBA00022759"/>
    </source>
</evidence>
<keyword evidence="1" id="KW-0808">Transferase</keyword>
<name>A0AAN8LUS2_9TELE</name>
<dbReference type="GO" id="GO:0016779">
    <property type="term" value="F:nucleotidyltransferase activity"/>
    <property type="evidence" value="ECO:0007669"/>
    <property type="project" value="UniProtKB-KW"/>
</dbReference>
<keyword evidence="6" id="KW-0812">Transmembrane</keyword>
<evidence type="ECO:0000256" key="1">
    <source>
        <dbReference type="ARBA" id="ARBA00022679"/>
    </source>
</evidence>
<reference evidence="8 9" key="1">
    <citation type="submission" date="2021-04" db="EMBL/GenBank/DDBJ databases">
        <authorList>
            <person name="De Guttry C."/>
            <person name="Zahm M."/>
            <person name="Klopp C."/>
            <person name="Cabau C."/>
            <person name="Louis A."/>
            <person name="Berthelot C."/>
            <person name="Parey E."/>
            <person name="Roest Crollius H."/>
            <person name="Montfort J."/>
            <person name="Robinson-Rechavi M."/>
            <person name="Bucao C."/>
            <person name="Bouchez O."/>
            <person name="Gislard M."/>
            <person name="Lluch J."/>
            <person name="Milhes M."/>
            <person name="Lampietro C."/>
            <person name="Lopez Roques C."/>
            <person name="Donnadieu C."/>
            <person name="Braasch I."/>
            <person name="Desvignes T."/>
            <person name="Postlethwait J."/>
            <person name="Bobe J."/>
            <person name="Wedekind C."/>
            <person name="Guiguen Y."/>
        </authorList>
    </citation>
    <scope>NUCLEOTIDE SEQUENCE [LARGE SCALE GENOMIC DNA]</scope>
    <source>
        <strain evidence="8">Cs_M1</strain>
        <tissue evidence="8">Blood</tissue>
    </source>
</reference>
<comment type="caution">
    <text evidence="8">The sequence shown here is derived from an EMBL/GenBank/DDBJ whole genome shotgun (WGS) entry which is preliminary data.</text>
</comment>
<evidence type="ECO:0000313" key="9">
    <source>
        <dbReference type="Proteomes" id="UP001356427"/>
    </source>
</evidence>
<feature type="domain" description="Murine leukemia virus integrase C-terminal" evidence="7">
    <location>
        <begin position="17"/>
        <end position="70"/>
    </location>
</feature>
<keyword evidence="3" id="KW-0540">Nuclease</keyword>
<evidence type="ECO:0000256" key="3">
    <source>
        <dbReference type="ARBA" id="ARBA00022722"/>
    </source>
</evidence>
<dbReference type="GO" id="GO:0004519">
    <property type="term" value="F:endonuclease activity"/>
    <property type="evidence" value="ECO:0007669"/>
    <property type="project" value="UniProtKB-KW"/>
</dbReference>
<evidence type="ECO:0000313" key="8">
    <source>
        <dbReference type="EMBL" id="KAK6317348.1"/>
    </source>
</evidence>
<protein>
    <recommendedName>
        <fullName evidence="7">Murine leukemia virus integrase C-terminal domain-containing protein</fullName>
    </recommendedName>
</protein>
<keyword evidence="9" id="KW-1185">Reference proteome</keyword>
<keyword evidence="2" id="KW-0548">Nucleotidyltransferase</keyword>
<proteinExistence type="predicted"/>
<dbReference type="InterPro" id="IPR040643">
    <property type="entry name" value="MLVIN_C"/>
</dbReference>
<keyword evidence="5" id="KW-0378">Hydrolase</keyword>
<evidence type="ECO:0000256" key="5">
    <source>
        <dbReference type="ARBA" id="ARBA00022801"/>
    </source>
</evidence>
<dbReference type="Pfam" id="PF18697">
    <property type="entry name" value="MLVIN_C"/>
    <property type="match status" value="1"/>
</dbReference>
<dbReference type="GO" id="GO:0016787">
    <property type="term" value="F:hydrolase activity"/>
    <property type="evidence" value="ECO:0007669"/>
    <property type="project" value="UniProtKB-KW"/>
</dbReference>
<dbReference type="EMBL" id="JAGTTL010000010">
    <property type="protein sequence ID" value="KAK6317348.1"/>
    <property type="molecule type" value="Genomic_DNA"/>
</dbReference>
<evidence type="ECO:0000256" key="2">
    <source>
        <dbReference type="ARBA" id="ARBA00022695"/>
    </source>
</evidence>